<dbReference type="Pfam" id="PF07848">
    <property type="entry name" value="PaaX"/>
    <property type="match status" value="1"/>
</dbReference>
<evidence type="ECO:0000259" key="2">
    <source>
        <dbReference type="Pfam" id="PF08223"/>
    </source>
</evidence>
<evidence type="ECO:0000313" key="3">
    <source>
        <dbReference type="EMBL" id="MDA4847713.1"/>
    </source>
</evidence>
<feature type="domain" description="Transcriptional repressor PaaX-like C-terminal" evidence="2">
    <location>
        <begin position="187"/>
        <end position="275"/>
    </location>
</feature>
<dbReference type="Pfam" id="PF08223">
    <property type="entry name" value="PaaX_C"/>
    <property type="match status" value="1"/>
</dbReference>
<dbReference type="PANTHER" id="PTHR30319:SF1">
    <property type="entry name" value="TRANSCRIPTIONAL REPRESSOR PAAX"/>
    <property type="match status" value="1"/>
</dbReference>
<dbReference type="RefSeq" id="WP_271091551.1">
    <property type="nucleotide sequence ID" value="NZ_JAPJZH010000015.1"/>
</dbReference>
<dbReference type="EMBL" id="JAPJZH010000015">
    <property type="protein sequence ID" value="MDA4847713.1"/>
    <property type="molecule type" value="Genomic_DNA"/>
</dbReference>
<comment type="caution">
    <text evidence="3">The sequence shown here is derived from an EMBL/GenBank/DDBJ whole genome shotgun (WGS) entry which is preliminary data.</text>
</comment>
<evidence type="ECO:0000259" key="1">
    <source>
        <dbReference type="Pfam" id="PF07848"/>
    </source>
</evidence>
<dbReference type="Proteomes" id="UP001148313">
    <property type="component" value="Unassembled WGS sequence"/>
</dbReference>
<dbReference type="PIRSF" id="PIRSF020623">
    <property type="entry name" value="PaaX"/>
    <property type="match status" value="1"/>
</dbReference>
<dbReference type="PANTHER" id="PTHR30319">
    <property type="entry name" value="PHENYLACETIC ACID REGULATOR-RELATED TRANSCRIPTIONAL REPRESSOR"/>
    <property type="match status" value="1"/>
</dbReference>
<dbReference type="Gene3D" id="3.30.70.2650">
    <property type="match status" value="1"/>
</dbReference>
<organism evidence="3 4">
    <name type="scientific">Hoeflea poritis</name>
    <dbReference type="NCBI Taxonomy" id="2993659"/>
    <lineage>
        <taxon>Bacteria</taxon>
        <taxon>Pseudomonadati</taxon>
        <taxon>Pseudomonadota</taxon>
        <taxon>Alphaproteobacteria</taxon>
        <taxon>Hyphomicrobiales</taxon>
        <taxon>Rhizobiaceae</taxon>
        <taxon>Hoeflea</taxon>
    </lineage>
</organism>
<reference evidence="3" key="1">
    <citation type="submission" date="2022-11" db="EMBL/GenBank/DDBJ databases">
        <title>Hoeflea poritis sp. nov., isolated from scleractinian coral Porites lutea.</title>
        <authorList>
            <person name="Zhang G."/>
            <person name="Wei Q."/>
            <person name="Cai L."/>
        </authorList>
    </citation>
    <scope>NUCLEOTIDE SEQUENCE</scope>
    <source>
        <strain evidence="3">E7-10</strain>
    </source>
</reference>
<dbReference type="InterPro" id="IPR036390">
    <property type="entry name" value="WH_DNA-bd_sf"/>
</dbReference>
<dbReference type="Gene3D" id="1.20.58.1460">
    <property type="match status" value="1"/>
</dbReference>
<evidence type="ECO:0000313" key="4">
    <source>
        <dbReference type="Proteomes" id="UP001148313"/>
    </source>
</evidence>
<dbReference type="SUPFAM" id="SSF46785">
    <property type="entry name" value="Winged helix' DNA-binding domain"/>
    <property type="match status" value="1"/>
</dbReference>
<dbReference type="InterPro" id="IPR012906">
    <property type="entry name" value="PaaX-like_N"/>
</dbReference>
<feature type="domain" description="Transcriptional repressor PaaX-like N-terminal" evidence="1">
    <location>
        <begin position="25"/>
        <end position="91"/>
    </location>
</feature>
<sequence>MSDSVSRELERLIDDFHSRERIRVWSLVITIFGDAVIPRGGELWLGSLQELMERLRIEPGAVRAAMSRLTADGWLTRLRIGRKSYYRLAQAGEAEFEEAARRIYRPRRIDWSGNWLVLSLSTDAGEGREARRQQLRNAGFGAISPTVFLRPDTGENAAPPALQNGEVLFHSKLDPASDAKDMVAHAWQLKDVEVLYGKLIDTFTPLERSLGNGELDPLSAMAARSLLIHHFRRMALRDPAFPAELTPKNWRGEEARELVSSIYRKLAAASEAWLDACPDSDGEPIRKPGFEVAERFGI</sequence>
<dbReference type="InterPro" id="IPR036388">
    <property type="entry name" value="WH-like_DNA-bd_sf"/>
</dbReference>
<dbReference type="Gene3D" id="1.10.10.10">
    <property type="entry name" value="Winged helix-like DNA-binding domain superfamily/Winged helix DNA-binding domain"/>
    <property type="match status" value="1"/>
</dbReference>
<dbReference type="InterPro" id="IPR011965">
    <property type="entry name" value="PaaX_trns_reg"/>
</dbReference>
<accession>A0ABT4VSL3</accession>
<name>A0ABT4VSL3_9HYPH</name>
<gene>
    <name evidence="3" type="ORF">OOZ53_20300</name>
</gene>
<keyword evidence="4" id="KW-1185">Reference proteome</keyword>
<dbReference type="InterPro" id="IPR013225">
    <property type="entry name" value="PaaX_C"/>
</dbReference>
<protein>
    <submittedName>
        <fullName evidence="3">Phenylacetic acid degradation operon negative regulatory protein PaaX</fullName>
    </submittedName>
</protein>
<proteinExistence type="predicted"/>